<feature type="domain" description="Luciferase-like" evidence="5">
    <location>
        <begin position="14"/>
        <end position="232"/>
    </location>
</feature>
<dbReference type="GO" id="GO:0046306">
    <property type="term" value="P:alkanesulfonate catabolic process"/>
    <property type="evidence" value="ECO:0007669"/>
    <property type="project" value="TreeGrafter"/>
</dbReference>
<evidence type="ECO:0000256" key="1">
    <source>
        <dbReference type="ARBA" id="ARBA00022630"/>
    </source>
</evidence>
<dbReference type="InterPro" id="IPR050172">
    <property type="entry name" value="SsuD_RutA_monooxygenase"/>
</dbReference>
<dbReference type="Gene3D" id="3.20.20.30">
    <property type="entry name" value="Luciferase-like domain"/>
    <property type="match status" value="1"/>
</dbReference>
<evidence type="ECO:0000256" key="3">
    <source>
        <dbReference type="ARBA" id="ARBA00023002"/>
    </source>
</evidence>
<dbReference type="PANTHER" id="PTHR42847:SF8">
    <property type="entry name" value="CONSERVED PROTEIN"/>
    <property type="match status" value="1"/>
</dbReference>
<keyword evidence="4" id="KW-0503">Monooxygenase</keyword>
<evidence type="ECO:0000256" key="4">
    <source>
        <dbReference type="ARBA" id="ARBA00023033"/>
    </source>
</evidence>
<comment type="caution">
    <text evidence="6">The sequence shown here is derived from an EMBL/GenBank/DDBJ whole genome shotgun (WGS) entry which is preliminary data.</text>
</comment>
<keyword evidence="2" id="KW-0288">FMN</keyword>
<keyword evidence="7" id="KW-1185">Reference proteome</keyword>
<dbReference type="AlphaFoldDB" id="A0AA35VT95"/>
<name>A0AA35VT95_GEOBA</name>
<protein>
    <submittedName>
        <fullName evidence="6">F420-dependent glucose-6-phosphate dehydrogenase</fullName>
    </submittedName>
</protein>
<dbReference type="EMBL" id="CASHTH010000109">
    <property type="protein sequence ID" value="CAI7991281.1"/>
    <property type="molecule type" value="Genomic_DNA"/>
</dbReference>
<gene>
    <name evidence="6" type="ORF">GBAR_LOCUS681</name>
</gene>
<reference evidence="6" key="1">
    <citation type="submission" date="2023-03" db="EMBL/GenBank/DDBJ databases">
        <authorList>
            <person name="Steffen K."/>
            <person name="Cardenas P."/>
        </authorList>
    </citation>
    <scope>NUCLEOTIDE SEQUENCE</scope>
</reference>
<dbReference type="InterPro" id="IPR036661">
    <property type="entry name" value="Luciferase-like_sf"/>
</dbReference>
<organism evidence="6 7">
    <name type="scientific">Geodia barretti</name>
    <name type="common">Barrett's horny sponge</name>
    <dbReference type="NCBI Taxonomy" id="519541"/>
    <lineage>
        <taxon>Eukaryota</taxon>
        <taxon>Metazoa</taxon>
        <taxon>Porifera</taxon>
        <taxon>Demospongiae</taxon>
        <taxon>Heteroscleromorpha</taxon>
        <taxon>Tetractinellida</taxon>
        <taxon>Astrophorina</taxon>
        <taxon>Geodiidae</taxon>
        <taxon>Geodia</taxon>
    </lineage>
</organism>
<keyword evidence="3" id="KW-0560">Oxidoreductase</keyword>
<dbReference type="SUPFAM" id="SSF51679">
    <property type="entry name" value="Bacterial luciferase-like"/>
    <property type="match status" value="1"/>
</dbReference>
<dbReference type="PANTHER" id="PTHR42847">
    <property type="entry name" value="ALKANESULFONATE MONOOXYGENASE"/>
    <property type="match status" value="1"/>
</dbReference>
<dbReference type="NCBIfam" id="TIGR03619">
    <property type="entry name" value="F420_Rv2161c"/>
    <property type="match status" value="1"/>
</dbReference>
<dbReference type="GO" id="GO:0008726">
    <property type="term" value="F:alkanesulfonate monooxygenase activity"/>
    <property type="evidence" value="ECO:0007669"/>
    <property type="project" value="TreeGrafter"/>
</dbReference>
<accession>A0AA35VT95</accession>
<evidence type="ECO:0000256" key="2">
    <source>
        <dbReference type="ARBA" id="ARBA00022643"/>
    </source>
</evidence>
<dbReference type="Proteomes" id="UP001174909">
    <property type="component" value="Unassembled WGS sequence"/>
</dbReference>
<dbReference type="InterPro" id="IPR011251">
    <property type="entry name" value="Luciferase-like_dom"/>
</dbReference>
<evidence type="ECO:0000313" key="7">
    <source>
        <dbReference type="Proteomes" id="UP001174909"/>
    </source>
</evidence>
<evidence type="ECO:0000313" key="6">
    <source>
        <dbReference type="EMBL" id="CAI7991281.1"/>
    </source>
</evidence>
<proteinExistence type="predicted"/>
<evidence type="ECO:0000259" key="5">
    <source>
        <dbReference type="Pfam" id="PF00296"/>
    </source>
</evidence>
<dbReference type="Pfam" id="PF00296">
    <property type="entry name" value="Bac_luciferase"/>
    <property type="match status" value="1"/>
</dbReference>
<keyword evidence="1" id="KW-0285">Flavoprotein</keyword>
<dbReference type="InterPro" id="IPR019921">
    <property type="entry name" value="Lucif-like_OxRdtase_Rv2161c"/>
</dbReference>
<sequence length="292" mass="31666">MNIGFSLSNNQGLTNVQDVVSVAARAEELGYDSVWASDHVFNVSYVYERIGTRPYYDPLTILTFAAAQTQRVILGTSVLVLPYHNPMRLAKQAATLDQLSGGRVALGVGVGVIDTELEAMGVPFAERGPYTDESIDIMKTLWCDDDPRHNGRFFQFEGMAFSPRPVRAEGIPLIIGGTSRAAIRRAARHGDGWHPTAMPPEDLAQGIRYLHEQAERADRDPDTIPVSVSVPLQGGRPGRFALGTEPAEMRANARAYADIGVSRIVVSPYSGDPEVVFPAMETVAAEVMPAVA</sequence>